<dbReference type="Proteomes" id="UP000199138">
    <property type="component" value="Unassembled WGS sequence"/>
</dbReference>
<evidence type="ECO:0000259" key="2">
    <source>
        <dbReference type="Pfam" id="PF08327"/>
    </source>
</evidence>
<dbReference type="Pfam" id="PF08327">
    <property type="entry name" value="AHSA1"/>
    <property type="match status" value="1"/>
</dbReference>
<dbReference type="OrthoDB" id="287565at2"/>
<evidence type="ECO:0000256" key="1">
    <source>
        <dbReference type="ARBA" id="ARBA00006817"/>
    </source>
</evidence>
<gene>
    <name evidence="3" type="ORF">SAMN05216480_101387</name>
</gene>
<dbReference type="AlphaFoldDB" id="A0A1I7EXL9"/>
<dbReference type="CDD" id="cd07814">
    <property type="entry name" value="SRPBCC_CalC_Aha1-like"/>
    <property type="match status" value="1"/>
</dbReference>
<keyword evidence="4" id="KW-1185">Reference proteome</keyword>
<dbReference type="SUPFAM" id="SSF55961">
    <property type="entry name" value="Bet v1-like"/>
    <property type="match status" value="1"/>
</dbReference>
<dbReference type="RefSeq" id="WP_093022234.1">
    <property type="nucleotide sequence ID" value="NZ_FPBK01000001.1"/>
</dbReference>
<evidence type="ECO:0000313" key="3">
    <source>
        <dbReference type="EMBL" id="SFU28629.1"/>
    </source>
</evidence>
<sequence length="144" mass="17270">MSNSFSIHHDLMIVVPVEKVYNAITLPEHLNNWWTLQCTGEPTTGATYNLFFSEDYNWFAEVTIADKPYHFELKMTKADEDWNPTTFGFRLQEVEDRTLLQFYHINWPECNHHFRRSSFCWAMLLNGLKNYLEKEIIIPFNERE</sequence>
<proteinExistence type="inferred from homology"/>
<name>A0A1I7EXL9_9FLAO</name>
<dbReference type="InterPro" id="IPR023393">
    <property type="entry name" value="START-like_dom_sf"/>
</dbReference>
<protein>
    <submittedName>
        <fullName evidence="3">Activator of Hsp90 ATPase homolog 1-like protein</fullName>
    </submittedName>
</protein>
<accession>A0A1I7EXL9</accession>
<comment type="similarity">
    <text evidence="1">Belongs to the AHA1 family.</text>
</comment>
<feature type="domain" description="Activator of Hsp90 ATPase homologue 1/2-like C-terminal" evidence="2">
    <location>
        <begin position="15"/>
        <end position="133"/>
    </location>
</feature>
<dbReference type="EMBL" id="FPBK01000001">
    <property type="protein sequence ID" value="SFU28629.1"/>
    <property type="molecule type" value="Genomic_DNA"/>
</dbReference>
<reference evidence="3 4" key="1">
    <citation type="submission" date="2016-10" db="EMBL/GenBank/DDBJ databases">
        <authorList>
            <person name="de Groot N.N."/>
        </authorList>
    </citation>
    <scope>NUCLEOTIDE SEQUENCE [LARGE SCALE GENOMIC DNA]</scope>
    <source>
        <strain evidence="3 4">CGMCC 1.12333</strain>
    </source>
</reference>
<dbReference type="Gene3D" id="3.30.530.20">
    <property type="match status" value="1"/>
</dbReference>
<evidence type="ECO:0000313" key="4">
    <source>
        <dbReference type="Proteomes" id="UP000199138"/>
    </source>
</evidence>
<organism evidence="3 4">
    <name type="scientific">Pustulibacterium marinum</name>
    <dbReference type="NCBI Taxonomy" id="1224947"/>
    <lineage>
        <taxon>Bacteria</taxon>
        <taxon>Pseudomonadati</taxon>
        <taxon>Bacteroidota</taxon>
        <taxon>Flavobacteriia</taxon>
        <taxon>Flavobacteriales</taxon>
        <taxon>Flavobacteriaceae</taxon>
        <taxon>Pustulibacterium</taxon>
    </lineage>
</organism>
<dbReference type="InterPro" id="IPR013538">
    <property type="entry name" value="ASHA1/2-like_C"/>
</dbReference>